<organism evidence="1 2">
    <name type="scientific">Prunus dulcis</name>
    <name type="common">Almond</name>
    <name type="synonym">Amygdalus dulcis</name>
    <dbReference type="NCBI Taxonomy" id="3755"/>
    <lineage>
        <taxon>Eukaryota</taxon>
        <taxon>Viridiplantae</taxon>
        <taxon>Streptophyta</taxon>
        <taxon>Embryophyta</taxon>
        <taxon>Tracheophyta</taxon>
        <taxon>Spermatophyta</taxon>
        <taxon>Magnoliopsida</taxon>
        <taxon>eudicotyledons</taxon>
        <taxon>Gunneridae</taxon>
        <taxon>Pentapetalae</taxon>
        <taxon>rosids</taxon>
        <taxon>fabids</taxon>
        <taxon>Rosales</taxon>
        <taxon>Rosaceae</taxon>
        <taxon>Amygdaloideae</taxon>
        <taxon>Amygdaleae</taxon>
        <taxon>Prunus</taxon>
    </lineage>
</organism>
<proteinExistence type="predicted"/>
<protein>
    <submittedName>
        <fullName evidence="1">Uncharacterized protein</fullName>
    </submittedName>
</protein>
<accession>A0AAD4V5B9</accession>
<gene>
    <name evidence="1" type="ORF">L3X38_037584</name>
</gene>
<evidence type="ECO:0000313" key="1">
    <source>
        <dbReference type="EMBL" id="KAI5317877.1"/>
    </source>
</evidence>
<dbReference type="Proteomes" id="UP001054821">
    <property type="component" value="Chromosome 7"/>
</dbReference>
<comment type="caution">
    <text evidence="1">The sequence shown here is derived from an EMBL/GenBank/DDBJ whole genome shotgun (WGS) entry which is preliminary data.</text>
</comment>
<evidence type="ECO:0000313" key="2">
    <source>
        <dbReference type="Proteomes" id="UP001054821"/>
    </source>
</evidence>
<sequence>MYHNNNFKLHKHSTLLRTKPHTKLHKINLEVLLINRHNVQKDNLQNKGLGRYEQQGDLNNSLKDEYMLLDKWQSKMNLLWYRVGSGRARGMGKGGRECHISRPTLP</sequence>
<name>A0AAD4V5B9_PRUDU</name>
<reference evidence="1 2" key="1">
    <citation type="journal article" date="2022" name="G3 (Bethesda)">
        <title>Whole-genome sequence and methylome profiling of the almond [Prunus dulcis (Mill.) D.A. Webb] cultivar 'Nonpareil'.</title>
        <authorList>
            <person name="D'Amico-Willman K.M."/>
            <person name="Ouma W.Z."/>
            <person name="Meulia T."/>
            <person name="Sideli G.M."/>
            <person name="Gradziel T.M."/>
            <person name="Fresnedo-Ramirez J."/>
        </authorList>
    </citation>
    <scope>NUCLEOTIDE SEQUENCE [LARGE SCALE GENOMIC DNA]</scope>
    <source>
        <strain evidence="1">Clone GOH B32 T37-40</strain>
    </source>
</reference>
<keyword evidence="2" id="KW-1185">Reference proteome</keyword>
<dbReference type="EMBL" id="JAJFAZ020000007">
    <property type="protein sequence ID" value="KAI5317877.1"/>
    <property type="molecule type" value="Genomic_DNA"/>
</dbReference>
<dbReference type="AlphaFoldDB" id="A0AAD4V5B9"/>